<protein>
    <submittedName>
        <fullName evidence="1">Uncharacterized protein</fullName>
    </submittedName>
</protein>
<dbReference type="EMBL" id="JAQQFN010000014">
    <property type="protein sequence ID" value="MFL9885133.1"/>
    <property type="molecule type" value="Genomic_DNA"/>
</dbReference>
<accession>A0ABW8ZS59</accession>
<keyword evidence="2" id="KW-1185">Reference proteome</keyword>
<evidence type="ECO:0000313" key="1">
    <source>
        <dbReference type="EMBL" id="MFL9885133.1"/>
    </source>
</evidence>
<proteinExistence type="predicted"/>
<dbReference type="Proteomes" id="UP001629249">
    <property type="component" value="Unassembled WGS sequence"/>
</dbReference>
<reference evidence="1 2" key="1">
    <citation type="journal article" date="2024" name="Chem. Sci.">
        <title>Discovery of megapolipeptins by genome mining of a Burkholderiales bacteria collection.</title>
        <authorList>
            <person name="Paulo B.S."/>
            <person name="Recchia M.J.J."/>
            <person name="Lee S."/>
            <person name="Fergusson C.H."/>
            <person name="Romanowski S.B."/>
            <person name="Hernandez A."/>
            <person name="Krull N."/>
            <person name="Liu D.Y."/>
            <person name="Cavanagh H."/>
            <person name="Bos A."/>
            <person name="Gray C.A."/>
            <person name="Murphy B.T."/>
            <person name="Linington R.G."/>
            <person name="Eustaquio A.S."/>
        </authorList>
    </citation>
    <scope>NUCLEOTIDE SEQUENCE [LARGE SCALE GENOMIC DNA]</scope>
    <source>
        <strain evidence="1 2">RL16-012-BIC-B</strain>
    </source>
</reference>
<gene>
    <name evidence="1" type="ORF">PQR66_18975</name>
</gene>
<evidence type="ECO:0000313" key="2">
    <source>
        <dbReference type="Proteomes" id="UP001629249"/>
    </source>
</evidence>
<dbReference type="RefSeq" id="WP_408328968.1">
    <property type="nucleotide sequence ID" value="NZ_JAQQFH010000008.1"/>
</dbReference>
<sequence length="56" mass="6342">MNVADVDAPKAKLDTLRPLPQNALCNLRDEQVFRWTYRSNTIAGHPGVSLTVVRRH</sequence>
<organism evidence="1 2">
    <name type="scientific">Paraburkholderia agricolaris</name>
    <dbReference type="NCBI Taxonomy" id="2152888"/>
    <lineage>
        <taxon>Bacteria</taxon>
        <taxon>Pseudomonadati</taxon>
        <taxon>Pseudomonadota</taxon>
        <taxon>Betaproteobacteria</taxon>
        <taxon>Burkholderiales</taxon>
        <taxon>Burkholderiaceae</taxon>
        <taxon>Paraburkholderia</taxon>
    </lineage>
</organism>
<name>A0ABW8ZS59_9BURK</name>
<comment type="caution">
    <text evidence="1">The sequence shown here is derived from an EMBL/GenBank/DDBJ whole genome shotgun (WGS) entry which is preliminary data.</text>
</comment>